<dbReference type="GO" id="GO:0005615">
    <property type="term" value="C:extracellular space"/>
    <property type="evidence" value="ECO:0007669"/>
    <property type="project" value="TreeGrafter"/>
</dbReference>
<reference evidence="5" key="2">
    <citation type="submission" date="2025-09" db="UniProtKB">
        <authorList>
            <consortium name="Ensembl"/>
        </authorList>
    </citation>
    <scope>IDENTIFICATION</scope>
</reference>
<keyword evidence="2" id="KW-1015">Disulfide bond</keyword>
<keyword evidence="3" id="KW-0732">Signal</keyword>
<dbReference type="PaxDb" id="30732-ENSOMEP00000019162"/>
<evidence type="ECO:0000256" key="2">
    <source>
        <dbReference type="ARBA" id="ARBA00023157"/>
    </source>
</evidence>
<evidence type="ECO:0000313" key="6">
    <source>
        <dbReference type="Proteomes" id="UP000261560"/>
    </source>
</evidence>
<dbReference type="GO" id="GO:0031982">
    <property type="term" value="C:vesicle"/>
    <property type="evidence" value="ECO:0007669"/>
    <property type="project" value="TreeGrafter"/>
</dbReference>
<accession>A0A3B3CMT5</accession>
<dbReference type="OMA" id="FTIREYN"/>
<feature type="domain" description="Cystatin" evidence="4">
    <location>
        <begin position="17"/>
        <end position="126"/>
    </location>
</feature>
<dbReference type="GO" id="GO:0005737">
    <property type="term" value="C:cytoplasm"/>
    <property type="evidence" value="ECO:0007669"/>
    <property type="project" value="TreeGrafter"/>
</dbReference>
<evidence type="ECO:0000256" key="1">
    <source>
        <dbReference type="ARBA" id="ARBA00009403"/>
    </source>
</evidence>
<dbReference type="PANTHER" id="PTHR46186:SF12">
    <property type="entry name" value="CYSTATIN C (AMYLOID ANGIOPATHY AND CEREBRAL HEMORRHAGE)-RELATED"/>
    <property type="match status" value="1"/>
</dbReference>
<dbReference type="Gene3D" id="3.10.450.10">
    <property type="match status" value="1"/>
</dbReference>
<dbReference type="InterPro" id="IPR046350">
    <property type="entry name" value="Cystatin_sf"/>
</dbReference>
<dbReference type="Proteomes" id="UP000261560">
    <property type="component" value="Unplaced"/>
</dbReference>
<dbReference type="AlphaFoldDB" id="A0A3B3CMT5"/>
<reference evidence="5" key="1">
    <citation type="submission" date="2025-08" db="UniProtKB">
        <authorList>
            <consortium name="Ensembl"/>
        </authorList>
    </citation>
    <scope>IDENTIFICATION</scope>
</reference>
<evidence type="ECO:0000256" key="3">
    <source>
        <dbReference type="SAM" id="SignalP"/>
    </source>
</evidence>
<dbReference type="OrthoDB" id="1908104at2759"/>
<dbReference type="Pfam" id="PF00031">
    <property type="entry name" value="Cystatin"/>
    <property type="match status" value="1"/>
</dbReference>
<dbReference type="STRING" id="30732.ENSOMEP00000019162"/>
<evidence type="ECO:0000259" key="4">
    <source>
        <dbReference type="SMART" id="SM00043"/>
    </source>
</evidence>
<name>A0A3B3CMT5_ORYME</name>
<dbReference type="Ensembl" id="ENSOMET00000035556.1">
    <property type="protein sequence ID" value="ENSOMEP00000019162.1"/>
    <property type="gene ID" value="ENSOMEG00000020961.1"/>
</dbReference>
<dbReference type="GO" id="GO:0004869">
    <property type="term" value="F:cysteine-type endopeptidase inhibitor activity"/>
    <property type="evidence" value="ECO:0007669"/>
    <property type="project" value="InterPro"/>
</dbReference>
<sequence>MWKTAFLAALFAVGFSFMTGGLMDIDSNDAGVLDALNYAVQAHNRRSNDMYVRQVAEVVRAQAQVVEGVKYIITVKMARTSCRKGNDNEVCSVHTDPQLAQNYECTFTVWSRPWLNDTRVMKENCV</sequence>
<comment type="similarity">
    <text evidence="1">Belongs to the cystatin family.</text>
</comment>
<dbReference type="PANTHER" id="PTHR46186">
    <property type="entry name" value="CYSTATIN"/>
    <property type="match status" value="1"/>
</dbReference>
<dbReference type="SMART" id="SM00043">
    <property type="entry name" value="CY"/>
    <property type="match status" value="1"/>
</dbReference>
<organism evidence="5 6">
    <name type="scientific">Oryzias melastigma</name>
    <name type="common">Marine medaka</name>
    <dbReference type="NCBI Taxonomy" id="30732"/>
    <lineage>
        <taxon>Eukaryota</taxon>
        <taxon>Metazoa</taxon>
        <taxon>Chordata</taxon>
        <taxon>Craniata</taxon>
        <taxon>Vertebrata</taxon>
        <taxon>Euteleostomi</taxon>
        <taxon>Actinopterygii</taxon>
        <taxon>Neopterygii</taxon>
        <taxon>Teleostei</taxon>
        <taxon>Neoteleostei</taxon>
        <taxon>Acanthomorphata</taxon>
        <taxon>Ovalentaria</taxon>
        <taxon>Atherinomorphae</taxon>
        <taxon>Beloniformes</taxon>
        <taxon>Adrianichthyidae</taxon>
        <taxon>Oryziinae</taxon>
        <taxon>Oryzias</taxon>
    </lineage>
</organism>
<feature type="chain" id="PRO_5018619074" evidence="3">
    <location>
        <begin position="21"/>
        <end position="126"/>
    </location>
</feature>
<protein>
    <submittedName>
        <fullName evidence="5">Cystatin-like</fullName>
    </submittedName>
</protein>
<dbReference type="SUPFAM" id="SSF54403">
    <property type="entry name" value="Cystatin/monellin"/>
    <property type="match status" value="1"/>
</dbReference>
<proteinExistence type="inferred from homology"/>
<keyword evidence="6" id="KW-1185">Reference proteome</keyword>
<dbReference type="InterPro" id="IPR000010">
    <property type="entry name" value="Cystatin_dom"/>
</dbReference>
<evidence type="ECO:0000313" key="5">
    <source>
        <dbReference type="Ensembl" id="ENSOMEP00000019162.1"/>
    </source>
</evidence>
<dbReference type="CDD" id="cd00042">
    <property type="entry name" value="CY"/>
    <property type="match status" value="1"/>
</dbReference>
<dbReference type="FunFam" id="3.10.450.10:FF:000004">
    <property type="entry name" value="Cystatin C"/>
    <property type="match status" value="1"/>
</dbReference>
<dbReference type="GeneTree" id="ENSGT00940000154755"/>
<feature type="signal peptide" evidence="3">
    <location>
        <begin position="1"/>
        <end position="20"/>
    </location>
</feature>